<keyword evidence="13" id="KW-0914">Notch signaling pathway</keyword>
<evidence type="ECO:0000256" key="19">
    <source>
        <dbReference type="SAM" id="MobiDB-lite"/>
    </source>
</evidence>
<sequence>MNGYVLIAFIFVIITTDIAPFAATDNENGVLEVNVTSHTYDVTKDFKHEVCLGLLRHKETPMLQRSWEFQSCSNLHYDTTLKNYDVIKLQINQTKAFTYVIVKRAASSGYDVIGWVQLPLILPGDDVTHDIIIKGREEGKSKQNLILIKNVEAWKFQLKLTCHSNRHGPLCKVTCHPPTSHHVCDDVTGELRCAPPWSGKFCTNNVFMDKATASSFVKSRPKRANSWLRFEEFQPGNIERECEEERCSREEAREAFEDDALTTEYWTRYTDPNQCLPNPCRTNHTSRCEDLLADYRCHCFNGYFGKNCQQEMDPCSSSPCHNEALCSKHTPTSYSCVCSPGYRGHHCDVNIDDCVIADCGDHGECVDGINNYTCVCDVGFTGSRCEADINECENNPCENGGNCSDHVGFYTCACALEYEGTNCDSRINPCVTSPCFNNGVCAMNRDYSFNCSCPSRFTGVTCEYDVTNPCASQPCNNDGVCYVTNSTVSDVLSVGNHGNSSQDFHCLCNIGFGGKSCDREIPACEYSPCPTNATCVGLRHQYICVCPPGYRGDNCDALGNDSDVTEQVQCELNPCLNEARCIFYENTTTCLCREGYNGTHCDVMIDYCVSSPCINGGECIPSPGGFYCNCRQGFHGGFCENDIDECAFGLCRHNATCNNTMGSFECICGPYHVGRFCEIDYDACTSSPCHNGGVCVHRGTIVECKCLSGYGNAYCDDVINPCDDITNPCLNDGICSRMVDDPTQANCTCINGYYGHVCDKVWDYCTVRSNELRYDEVTKSFVPTVVARTDCGFHGDCVSENFGFRCQCHFGFEGDLCEQEISIPRINCSSEYCLCANNRSTNQSIECHYGHYDVGTCRETTCLSQSCRNDDVMFCDWSSSCITSYTRTQDVSIDPNCVIMTMTMNKTMIQQNTTTALLCHKLRSLPNDERTNVTVHCALLSADDVTAIVVTSWLSMTSSVDSYLVGAAVYQQLEQKLGRKVIKDRDYLAEGIEPLYDAIISLEFQSHRGQVLKLRDDGVKPTSPSHTSHGDSLWYIPVILGVSLILFVTCFVYTRRRHNKKRSYSTDDDVTRNDIIATVDNVSMDRVIVSPTRVKWFRLPLGGSNKRDEFVNPLFVDNQMCNGLPSHSDDNRNAYVTTPQQSPILRHKVEQSTIDYDVTKTEMTSYGDEVTYETINISPGESPKYQQHCSATERDHGTHPTRR</sequence>
<feature type="domain" description="EGF-like" evidence="22">
    <location>
        <begin position="426"/>
        <end position="463"/>
    </location>
</feature>
<dbReference type="Ensembl" id="ENSCINT00000027192.2">
    <property type="protein sequence ID" value="ENSCINP00000026946.2"/>
    <property type="gene ID" value="ENSCING00000015059.2"/>
</dbReference>
<keyword evidence="25" id="KW-1185">Reference proteome</keyword>
<comment type="subcellular location">
    <subcellularLocation>
        <location evidence="1">Membrane</location>
        <topology evidence="1">Single-pass type I membrane protein</topology>
    </subcellularLocation>
    <subcellularLocation>
        <location evidence="2">Secreted</location>
    </subcellularLocation>
</comment>
<feature type="domain" description="EGF-like" evidence="22">
    <location>
        <begin position="782"/>
        <end position="818"/>
    </location>
</feature>
<dbReference type="SMART" id="SM00179">
    <property type="entry name" value="EGF_CA"/>
    <property type="match status" value="11"/>
</dbReference>
<keyword evidence="10" id="KW-0221">Differentiation</keyword>
<evidence type="ECO:0000256" key="10">
    <source>
        <dbReference type="ARBA" id="ARBA00022782"/>
    </source>
</evidence>
<keyword evidence="16 18" id="KW-1015">Disulfide bond</keyword>
<evidence type="ECO:0000256" key="15">
    <source>
        <dbReference type="ARBA" id="ARBA00023136"/>
    </source>
</evidence>
<dbReference type="Proteomes" id="UP000008144">
    <property type="component" value="Unassembled WGS sequence"/>
</dbReference>
<dbReference type="GO" id="GO:0005576">
    <property type="term" value="C:extracellular region"/>
    <property type="evidence" value="ECO:0007669"/>
    <property type="project" value="UniProtKB-SubCell"/>
</dbReference>
<dbReference type="PROSITE" id="PS01187">
    <property type="entry name" value="EGF_CA"/>
    <property type="match status" value="2"/>
</dbReference>
<dbReference type="AlphaFoldDB" id="F6S801"/>
<evidence type="ECO:0000256" key="17">
    <source>
        <dbReference type="ARBA" id="ARBA00023180"/>
    </source>
</evidence>
<dbReference type="SMART" id="SM00181">
    <property type="entry name" value="EGF"/>
    <property type="match status" value="13"/>
</dbReference>
<keyword evidence="8 21" id="KW-0732">Signal</keyword>
<dbReference type="PROSITE" id="PS50026">
    <property type="entry name" value="EGF_3"/>
    <property type="match status" value="13"/>
</dbReference>
<evidence type="ECO:0000313" key="24">
    <source>
        <dbReference type="Ensembl" id="ENSCINP00000026946.2"/>
    </source>
</evidence>
<evidence type="ECO:0000256" key="14">
    <source>
        <dbReference type="ARBA" id="ARBA00022989"/>
    </source>
</evidence>
<dbReference type="PROSITE" id="PS00022">
    <property type="entry name" value="EGF_1"/>
    <property type="match status" value="12"/>
</dbReference>
<evidence type="ECO:0000256" key="21">
    <source>
        <dbReference type="SAM" id="SignalP"/>
    </source>
</evidence>
<dbReference type="InterPro" id="IPR000294">
    <property type="entry name" value="GLA_domain"/>
</dbReference>
<keyword evidence="12" id="KW-0832">Ubl conjugation</keyword>
<evidence type="ECO:0008006" key="26">
    <source>
        <dbReference type="Google" id="ProtNLM"/>
    </source>
</evidence>
<feature type="compositionally biased region" description="Polar residues" evidence="19">
    <location>
        <begin position="1178"/>
        <end position="1190"/>
    </location>
</feature>
<keyword evidence="15 20" id="KW-0472">Membrane</keyword>
<dbReference type="InterPro" id="IPR017857">
    <property type="entry name" value="Coagulation_fac-like_Gla_dom"/>
</dbReference>
<dbReference type="InterPro" id="IPR051022">
    <property type="entry name" value="Notch_Cell-Fate_Det"/>
</dbReference>
<evidence type="ECO:0000313" key="25">
    <source>
        <dbReference type="Proteomes" id="UP000008144"/>
    </source>
</evidence>
<feature type="domain" description="EGF-like" evidence="22">
    <location>
        <begin position="566"/>
        <end position="602"/>
    </location>
</feature>
<proteinExistence type="predicted"/>
<dbReference type="Pfam" id="PF07645">
    <property type="entry name" value="EGF_CA"/>
    <property type="match status" value="1"/>
</dbReference>
<dbReference type="PRINTS" id="PR00001">
    <property type="entry name" value="GLABLOOD"/>
</dbReference>
<name>F6S801_CIOIN</name>
<feature type="domain" description="EGF-like" evidence="22">
    <location>
        <begin position="271"/>
        <end position="309"/>
    </location>
</feature>
<dbReference type="InParanoid" id="F6S801"/>
<feature type="domain" description="EGF-like" evidence="22">
    <location>
        <begin position="350"/>
        <end position="386"/>
    </location>
</feature>
<dbReference type="FunFam" id="2.10.25.10:FF:000146">
    <property type="entry name" value="Putative neurogenic locus notch"/>
    <property type="match status" value="1"/>
</dbReference>
<dbReference type="CDD" id="cd00054">
    <property type="entry name" value="EGF_CA"/>
    <property type="match status" value="8"/>
</dbReference>
<evidence type="ECO:0000256" key="1">
    <source>
        <dbReference type="ARBA" id="ARBA00004479"/>
    </source>
</evidence>
<dbReference type="SMART" id="SM00069">
    <property type="entry name" value="GLA"/>
    <property type="match status" value="1"/>
</dbReference>
<accession>F6S801</accession>
<feature type="disulfide bond" evidence="18">
    <location>
        <begin position="299"/>
        <end position="308"/>
    </location>
</feature>
<dbReference type="Pfam" id="PF00008">
    <property type="entry name" value="EGF"/>
    <property type="match status" value="4"/>
</dbReference>
<keyword evidence="14 20" id="KW-1133">Transmembrane helix</keyword>
<dbReference type="GO" id="GO:0007219">
    <property type="term" value="P:Notch signaling pathway"/>
    <property type="evidence" value="ECO:0007669"/>
    <property type="project" value="UniProtKB-KW"/>
</dbReference>
<feature type="chain" id="PRO_5003341339" description="Delta-like protein" evidence="21">
    <location>
        <begin position="24"/>
        <end position="1203"/>
    </location>
</feature>
<dbReference type="PANTHER" id="PTHR24049">
    <property type="entry name" value="CRUMBS FAMILY MEMBER"/>
    <property type="match status" value="1"/>
</dbReference>
<reference evidence="24" key="2">
    <citation type="submission" date="2025-08" db="UniProtKB">
        <authorList>
            <consortium name="Ensembl"/>
        </authorList>
    </citation>
    <scope>IDENTIFICATION</scope>
</reference>
<evidence type="ECO:0000256" key="12">
    <source>
        <dbReference type="ARBA" id="ARBA00022843"/>
    </source>
</evidence>
<feature type="disulfide bond" evidence="18">
    <location>
        <begin position="280"/>
        <end position="297"/>
    </location>
</feature>
<dbReference type="GO" id="GO:0016020">
    <property type="term" value="C:membrane"/>
    <property type="evidence" value="ECO:0007669"/>
    <property type="project" value="UniProtKB-SubCell"/>
</dbReference>
<keyword evidence="6 18" id="KW-0245">EGF-like domain</keyword>
<dbReference type="SUPFAM" id="SSF57630">
    <property type="entry name" value="GLA-domain"/>
    <property type="match status" value="1"/>
</dbReference>
<dbReference type="InterPro" id="IPR001881">
    <property type="entry name" value="EGF-like_Ca-bd_dom"/>
</dbReference>
<dbReference type="InterPro" id="IPR018097">
    <property type="entry name" value="EGF_Ca-bd_CS"/>
</dbReference>
<dbReference type="InterPro" id="IPR035972">
    <property type="entry name" value="GLA-like_dom_SF"/>
</dbReference>
<evidence type="ECO:0000256" key="4">
    <source>
        <dbReference type="ARBA" id="ARBA00022479"/>
    </source>
</evidence>
<keyword evidence="7 20" id="KW-0812">Transmembrane</keyword>
<feature type="compositionally biased region" description="Basic and acidic residues" evidence="19">
    <location>
        <begin position="1191"/>
        <end position="1203"/>
    </location>
</feature>
<reference evidence="25" key="1">
    <citation type="journal article" date="2002" name="Science">
        <title>The draft genome of Ciona intestinalis: insights into chordate and vertebrate origins.</title>
        <authorList>
            <person name="Dehal P."/>
            <person name="Satou Y."/>
            <person name="Campbell R.K."/>
            <person name="Chapman J."/>
            <person name="Degnan B."/>
            <person name="De Tomaso A."/>
            <person name="Davidson B."/>
            <person name="Di Gregorio A."/>
            <person name="Gelpke M."/>
            <person name="Goodstein D.M."/>
            <person name="Harafuji N."/>
            <person name="Hastings K.E."/>
            <person name="Ho I."/>
            <person name="Hotta K."/>
            <person name="Huang W."/>
            <person name="Kawashima T."/>
            <person name="Lemaire P."/>
            <person name="Martinez D."/>
            <person name="Meinertzhagen I.A."/>
            <person name="Necula S."/>
            <person name="Nonaka M."/>
            <person name="Putnam N."/>
            <person name="Rash S."/>
            <person name="Saiga H."/>
            <person name="Satake M."/>
            <person name="Terry A."/>
            <person name="Yamada L."/>
            <person name="Wang H.G."/>
            <person name="Awazu S."/>
            <person name="Azumi K."/>
            <person name="Boore J."/>
            <person name="Branno M."/>
            <person name="Chin-Bow S."/>
            <person name="DeSantis R."/>
            <person name="Doyle S."/>
            <person name="Francino P."/>
            <person name="Keys D.N."/>
            <person name="Haga S."/>
            <person name="Hayashi H."/>
            <person name="Hino K."/>
            <person name="Imai K.S."/>
            <person name="Inaba K."/>
            <person name="Kano S."/>
            <person name="Kobayashi K."/>
            <person name="Kobayashi M."/>
            <person name="Lee B.I."/>
            <person name="Makabe K.W."/>
            <person name="Manohar C."/>
            <person name="Matassi G."/>
            <person name="Medina M."/>
            <person name="Mochizuki Y."/>
            <person name="Mount S."/>
            <person name="Morishita T."/>
            <person name="Miura S."/>
            <person name="Nakayama A."/>
            <person name="Nishizaka S."/>
            <person name="Nomoto H."/>
            <person name="Ohta F."/>
            <person name="Oishi K."/>
            <person name="Rigoutsos I."/>
            <person name="Sano M."/>
            <person name="Sasaki A."/>
            <person name="Sasakura Y."/>
            <person name="Shoguchi E."/>
            <person name="Shin-i T."/>
            <person name="Spagnuolo A."/>
            <person name="Stainier D."/>
            <person name="Suzuki M.M."/>
            <person name="Tassy O."/>
            <person name="Takatori N."/>
            <person name="Tokuoka M."/>
            <person name="Yagi K."/>
            <person name="Yoshizaki F."/>
            <person name="Wada S."/>
            <person name="Zhang C."/>
            <person name="Hyatt P.D."/>
            <person name="Larimer F."/>
            <person name="Detter C."/>
            <person name="Doggett N."/>
            <person name="Glavina T."/>
            <person name="Hawkins T."/>
            <person name="Richardson P."/>
            <person name="Lucas S."/>
            <person name="Kohara Y."/>
            <person name="Levine M."/>
            <person name="Satoh N."/>
            <person name="Rokhsar D.S."/>
        </authorList>
    </citation>
    <scope>NUCLEOTIDE SEQUENCE [LARGE SCALE GENOMIC DNA]</scope>
</reference>
<dbReference type="SUPFAM" id="SSF57196">
    <property type="entry name" value="EGF/Laminin"/>
    <property type="match status" value="11"/>
</dbReference>
<dbReference type="PROSITE" id="PS01186">
    <property type="entry name" value="EGF_2"/>
    <property type="match status" value="10"/>
</dbReference>
<feature type="domain" description="EGF-like" evidence="22">
    <location>
        <begin position="680"/>
        <end position="716"/>
    </location>
</feature>
<dbReference type="FunFam" id="2.10.25.10:FF:000472">
    <property type="entry name" value="Uncharacterized protein, isoform A"/>
    <property type="match status" value="3"/>
</dbReference>
<keyword evidence="11" id="KW-0106">Calcium</keyword>
<feature type="disulfide bond" evidence="18">
    <location>
        <begin position="376"/>
        <end position="385"/>
    </location>
</feature>
<feature type="disulfide bond" evidence="18">
    <location>
        <begin position="630"/>
        <end position="639"/>
    </location>
</feature>
<comment type="caution">
    <text evidence="18">Lacks conserved residue(s) required for the propagation of feature annotation.</text>
</comment>
<dbReference type="InterPro" id="IPR001774">
    <property type="entry name" value="DSL"/>
</dbReference>
<feature type="disulfide bond" evidence="18">
    <location>
        <begin position="706"/>
        <end position="715"/>
    </location>
</feature>
<feature type="disulfide bond" evidence="18">
    <location>
        <begin position="453"/>
        <end position="462"/>
    </location>
</feature>
<evidence type="ECO:0000256" key="20">
    <source>
        <dbReference type="SAM" id="Phobius"/>
    </source>
</evidence>
<keyword evidence="17" id="KW-0325">Glycoprotein</keyword>
<feature type="domain" description="EGF-like" evidence="22">
    <location>
        <begin position="466"/>
        <end position="518"/>
    </location>
</feature>
<organism evidence="24 25">
    <name type="scientific">Ciona intestinalis</name>
    <name type="common">Transparent sea squirt</name>
    <name type="synonym">Ascidia intestinalis</name>
    <dbReference type="NCBI Taxonomy" id="7719"/>
    <lineage>
        <taxon>Eukaryota</taxon>
        <taxon>Metazoa</taxon>
        <taxon>Chordata</taxon>
        <taxon>Tunicata</taxon>
        <taxon>Ascidiacea</taxon>
        <taxon>Phlebobranchia</taxon>
        <taxon>Cionidae</taxon>
        <taxon>Ciona</taxon>
    </lineage>
</organism>
<feature type="disulfide bond" evidence="18">
    <location>
        <begin position="668"/>
        <end position="677"/>
    </location>
</feature>
<dbReference type="FunFam" id="4.10.740.10:FF:000001">
    <property type="entry name" value="vitamin K-dependent protein S"/>
    <property type="match status" value="1"/>
</dbReference>
<evidence type="ECO:0000256" key="7">
    <source>
        <dbReference type="ARBA" id="ARBA00022692"/>
    </source>
</evidence>
<dbReference type="GO" id="GO:0005112">
    <property type="term" value="F:Notch binding"/>
    <property type="evidence" value="ECO:0000318"/>
    <property type="project" value="GO_Central"/>
</dbReference>
<feature type="disulfide bond" evidence="18">
    <location>
        <begin position="808"/>
        <end position="817"/>
    </location>
</feature>
<feature type="disulfide bond" evidence="18">
    <location>
        <begin position="508"/>
        <end position="517"/>
    </location>
</feature>
<reference evidence="24" key="3">
    <citation type="submission" date="2025-09" db="UniProtKB">
        <authorList>
            <consortium name="Ensembl"/>
        </authorList>
    </citation>
    <scope>IDENTIFICATION</scope>
</reference>
<feature type="domain" description="EGF-like" evidence="22">
    <location>
        <begin position="311"/>
        <end position="348"/>
    </location>
</feature>
<feature type="disulfide bond" evidence="18">
    <location>
        <begin position="749"/>
        <end position="758"/>
    </location>
</feature>
<feature type="domain" description="EGF-like" evidence="22">
    <location>
        <begin position="520"/>
        <end position="556"/>
    </location>
</feature>
<dbReference type="InterPro" id="IPR000152">
    <property type="entry name" value="EGF-type_Asp/Asn_hydroxyl_site"/>
</dbReference>
<evidence type="ECO:0000256" key="6">
    <source>
        <dbReference type="ARBA" id="ARBA00022536"/>
    </source>
</evidence>
<evidence type="ECO:0000256" key="5">
    <source>
        <dbReference type="ARBA" id="ARBA00022525"/>
    </source>
</evidence>
<feature type="signal peptide" evidence="21">
    <location>
        <begin position="1"/>
        <end position="23"/>
    </location>
</feature>
<evidence type="ECO:0000256" key="11">
    <source>
        <dbReference type="ARBA" id="ARBA00022837"/>
    </source>
</evidence>
<dbReference type="PROSITE" id="PS50998">
    <property type="entry name" value="GLA_2"/>
    <property type="match status" value="1"/>
</dbReference>
<keyword evidence="4" id="KW-0301">Gamma-carboxyglutamic acid</keyword>
<dbReference type="InterPro" id="IPR049883">
    <property type="entry name" value="NOTCH1_EGF-like"/>
</dbReference>
<dbReference type="SMART" id="SM00051">
    <property type="entry name" value="DSL"/>
    <property type="match status" value="1"/>
</dbReference>
<keyword evidence="9" id="KW-0677">Repeat</keyword>
<dbReference type="Pfam" id="PF00594">
    <property type="entry name" value="Gla"/>
    <property type="match status" value="1"/>
</dbReference>
<dbReference type="PROSITE" id="PS00010">
    <property type="entry name" value="ASX_HYDROXYL"/>
    <property type="match status" value="4"/>
</dbReference>
<dbReference type="GO" id="GO:0030154">
    <property type="term" value="P:cell differentiation"/>
    <property type="evidence" value="ECO:0007669"/>
    <property type="project" value="UniProtKB-KW"/>
</dbReference>
<feature type="region of interest" description="Disordered" evidence="19">
    <location>
        <begin position="1178"/>
        <end position="1203"/>
    </location>
</feature>
<feature type="domain" description="EGF-like" evidence="22">
    <location>
        <begin position="604"/>
        <end position="640"/>
    </location>
</feature>
<dbReference type="HOGENOM" id="CLU_270507_0_0_1"/>
<evidence type="ECO:0000259" key="22">
    <source>
        <dbReference type="PROSITE" id="PS50026"/>
    </source>
</evidence>
<evidence type="ECO:0000256" key="2">
    <source>
        <dbReference type="ARBA" id="ARBA00004613"/>
    </source>
</evidence>
<dbReference type="PROSITE" id="PS00011">
    <property type="entry name" value="GLA_1"/>
    <property type="match status" value="1"/>
</dbReference>
<feature type="domain" description="EGF-like" evidence="22">
    <location>
        <begin position="718"/>
        <end position="759"/>
    </location>
</feature>
<evidence type="ECO:0000256" key="9">
    <source>
        <dbReference type="ARBA" id="ARBA00022737"/>
    </source>
</evidence>
<feature type="domain" description="EGF-like" evidence="22">
    <location>
        <begin position="642"/>
        <end position="678"/>
    </location>
</feature>
<keyword evidence="5" id="KW-0964">Secreted</keyword>
<feature type="disulfide bond" evidence="18">
    <location>
        <begin position="414"/>
        <end position="423"/>
    </location>
</feature>
<feature type="disulfide bond" evidence="18">
    <location>
        <begin position="338"/>
        <end position="347"/>
    </location>
</feature>
<keyword evidence="3" id="KW-0217">Developmental protein</keyword>
<evidence type="ECO:0000256" key="18">
    <source>
        <dbReference type="PROSITE-ProRule" id="PRU00076"/>
    </source>
</evidence>
<feature type="disulfide bond" evidence="18">
    <location>
        <begin position="592"/>
        <end position="601"/>
    </location>
</feature>
<feature type="domain" description="EGF-like" evidence="22">
    <location>
        <begin position="388"/>
        <end position="424"/>
    </location>
</feature>
<feature type="disulfide bond" evidence="18">
    <location>
        <begin position="546"/>
        <end position="555"/>
    </location>
</feature>
<evidence type="ECO:0000259" key="23">
    <source>
        <dbReference type="PROSITE" id="PS50998"/>
    </source>
</evidence>
<evidence type="ECO:0000256" key="13">
    <source>
        <dbReference type="ARBA" id="ARBA00022976"/>
    </source>
</evidence>
<dbReference type="GeneTree" id="ENSGT00940000160615"/>
<protein>
    <recommendedName>
        <fullName evidence="26">Delta-like protein</fullName>
    </recommendedName>
</protein>
<feature type="transmembrane region" description="Helical" evidence="20">
    <location>
        <begin position="1033"/>
        <end position="1054"/>
    </location>
</feature>
<evidence type="ECO:0000256" key="16">
    <source>
        <dbReference type="ARBA" id="ARBA00023157"/>
    </source>
</evidence>
<dbReference type="STRING" id="7719.ENSCINP00000026946"/>
<evidence type="ECO:0000256" key="3">
    <source>
        <dbReference type="ARBA" id="ARBA00022473"/>
    </source>
</evidence>
<dbReference type="Gene3D" id="4.10.740.10">
    <property type="entry name" value="Coagulation Factor IX"/>
    <property type="match status" value="1"/>
</dbReference>
<evidence type="ECO:0000256" key="8">
    <source>
        <dbReference type="ARBA" id="ARBA00022729"/>
    </source>
</evidence>
<dbReference type="GO" id="GO:0005509">
    <property type="term" value="F:calcium ion binding"/>
    <property type="evidence" value="ECO:0007669"/>
    <property type="project" value="InterPro"/>
</dbReference>
<feature type="domain" description="Gla" evidence="23">
    <location>
        <begin position="225"/>
        <end position="271"/>
    </location>
</feature>
<dbReference type="Gene3D" id="2.10.25.10">
    <property type="entry name" value="Laminin"/>
    <property type="match status" value="12"/>
</dbReference>
<dbReference type="PANTHER" id="PTHR24049:SF22">
    <property type="entry name" value="DROSOPHILA CRUMBS HOMOLOG"/>
    <property type="match status" value="1"/>
</dbReference>
<dbReference type="InterPro" id="IPR000742">
    <property type="entry name" value="EGF"/>
</dbReference>